<organism evidence="2 3">
    <name type="scientific">Cryptococcus depauperatus CBS 7841</name>
    <dbReference type="NCBI Taxonomy" id="1295531"/>
    <lineage>
        <taxon>Eukaryota</taxon>
        <taxon>Fungi</taxon>
        <taxon>Dikarya</taxon>
        <taxon>Basidiomycota</taxon>
        <taxon>Agaricomycotina</taxon>
        <taxon>Tremellomycetes</taxon>
        <taxon>Tremellales</taxon>
        <taxon>Cryptococcaceae</taxon>
        <taxon>Cryptococcus</taxon>
    </lineage>
</organism>
<dbReference type="PANTHER" id="PTHR28096">
    <property type="entry name" value="PROTEIN FAF1"/>
    <property type="match status" value="1"/>
</dbReference>
<dbReference type="GeneID" id="91088957"/>
<dbReference type="VEuPathDB" id="FungiDB:L203_02052"/>
<dbReference type="InterPro" id="IPR053030">
    <property type="entry name" value="Ribosomal_biogenesis_FAF1-like"/>
</dbReference>
<feature type="region of interest" description="Disordered" evidence="1">
    <location>
        <begin position="383"/>
        <end position="403"/>
    </location>
</feature>
<dbReference type="GO" id="GO:0005730">
    <property type="term" value="C:nucleolus"/>
    <property type="evidence" value="ECO:0007669"/>
    <property type="project" value="TreeGrafter"/>
</dbReference>
<sequence>MRNLRIPKSQTRSIPRSSQAIKNKDKANTKANHSQSKRLAKKAEIKIDRFDVRDTSDSDASGSDKNGAEDDEVRKLRQLAILEAHSRTLLGLPLTTESSEGCSKTRTKVNESENQGAEVEVVEEFQSDDGWGAEDGFVSDSEDGFQDGSHKATFSSTPCVPEVVFDPSIANSTAQMSISNAERRAFLNGNSSKMMGITSISDYLPGKSRLKTSTAEDLEDANAASLDKTLHNMLLTNLLPSHNSANASRPVDKRNAIQGRLMELANYELPGEGSKSLKGSLLGKHPASIRTGLLHKQQKREKAARQEAIESGSFIKGLGGLGEGLKRRKTIEQRASLGKDIKKKGMESRKKDDSGRERGLGMGIGRFEAGTLKLSEGDVARFSAGGRTGRIDKDGKGKRKRGW</sequence>
<protein>
    <submittedName>
        <fullName evidence="2">Uncharacterized protein</fullName>
    </submittedName>
</protein>
<evidence type="ECO:0000313" key="2">
    <source>
        <dbReference type="EMBL" id="WVN89522.1"/>
    </source>
</evidence>
<feature type="region of interest" description="Disordered" evidence="1">
    <location>
        <begin position="336"/>
        <end position="362"/>
    </location>
</feature>
<gene>
    <name evidence="2" type="ORF">L203_104747</name>
</gene>
<feature type="compositionally biased region" description="Polar residues" evidence="1">
    <location>
        <begin position="8"/>
        <end position="21"/>
    </location>
</feature>
<proteinExistence type="predicted"/>
<reference evidence="2" key="2">
    <citation type="journal article" date="2022" name="Elife">
        <title>Obligate sexual reproduction of a homothallic fungus closely related to the Cryptococcus pathogenic species complex.</title>
        <authorList>
            <person name="Passer A.R."/>
            <person name="Clancey S.A."/>
            <person name="Shea T."/>
            <person name="David-Palma M."/>
            <person name="Averette A.F."/>
            <person name="Boekhout T."/>
            <person name="Porcel B.M."/>
            <person name="Nowrousian M."/>
            <person name="Cuomo C.A."/>
            <person name="Sun S."/>
            <person name="Heitman J."/>
            <person name="Coelho M.A."/>
        </authorList>
    </citation>
    <scope>NUCLEOTIDE SEQUENCE</scope>
    <source>
        <strain evidence="2">CBS 7841</strain>
    </source>
</reference>
<feature type="region of interest" description="Disordered" evidence="1">
    <location>
        <begin position="96"/>
        <end position="116"/>
    </location>
</feature>
<feature type="region of interest" description="Disordered" evidence="1">
    <location>
        <begin position="1"/>
        <end position="71"/>
    </location>
</feature>
<dbReference type="EMBL" id="CP143789">
    <property type="protein sequence ID" value="WVN89522.1"/>
    <property type="molecule type" value="Genomic_DNA"/>
</dbReference>
<evidence type="ECO:0000313" key="3">
    <source>
        <dbReference type="Proteomes" id="UP000094043"/>
    </source>
</evidence>
<feature type="compositionally biased region" description="Basic and acidic residues" evidence="1">
    <location>
        <begin position="337"/>
        <end position="359"/>
    </location>
</feature>
<accession>A0A1E3INF2</accession>
<dbReference type="GO" id="GO:0000462">
    <property type="term" value="P:maturation of SSU-rRNA from tricistronic rRNA transcript (SSU-rRNA, 5.8S rRNA, LSU-rRNA)"/>
    <property type="evidence" value="ECO:0007669"/>
    <property type="project" value="TreeGrafter"/>
</dbReference>
<dbReference type="RefSeq" id="XP_066070222.1">
    <property type="nucleotide sequence ID" value="XM_066214125.1"/>
</dbReference>
<name>A0A1E3INF2_9TREE</name>
<dbReference type="OrthoDB" id="5556956at2759"/>
<dbReference type="Proteomes" id="UP000094043">
    <property type="component" value="Chromosome 6"/>
</dbReference>
<reference evidence="2" key="1">
    <citation type="submission" date="2016-06" db="EMBL/GenBank/DDBJ databases">
        <authorList>
            <person name="Cuomo C."/>
            <person name="Litvintseva A."/>
            <person name="Heitman J."/>
            <person name="Chen Y."/>
            <person name="Sun S."/>
            <person name="Springer D."/>
            <person name="Dromer F."/>
            <person name="Young S."/>
            <person name="Zeng Q."/>
            <person name="Chapman S."/>
            <person name="Gujja S."/>
            <person name="Saif S."/>
            <person name="Birren B."/>
        </authorList>
    </citation>
    <scope>NUCLEOTIDE SEQUENCE</scope>
    <source>
        <strain evidence="2">CBS 7841</strain>
    </source>
</reference>
<feature type="compositionally biased region" description="Basic and acidic residues" evidence="1">
    <location>
        <begin position="41"/>
        <end position="56"/>
    </location>
</feature>
<keyword evidence="3" id="KW-1185">Reference proteome</keyword>
<dbReference type="PANTHER" id="PTHR28096:SF1">
    <property type="entry name" value="PROTEIN FAF1"/>
    <property type="match status" value="1"/>
</dbReference>
<evidence type="ECO:0000256" key="1">
    <source>
        <dbReference type="SAM" id="MobiDB-lite"/>
    </source>
</evidence>
<reference evidence="2" key="3">
    <citation type="submission" date="2024-01" db="EMBL/GenBank/DDBJ databases">
        <authorList>
            <person name="Coelho M.A."/>
            <person name="David-Palma M."/>
            <person name="Shea T."/>
            <person name="Sun S."/>
            <person name="Cuomo C.A."/>
            <person name="Heitman J."/>
        </authorList>
    </citation>
    <scope>NUCLEOTIDE SEQUENCE</scope>
    <source>
        <strain evidence="2">CBS 7841</strain>
    </source>
</reference>
<dbReference type="KEGG" id="cdep:91088957"/>
<dbReference type="AlphaFoldDB" id="A0A1E3INF2"/>